<reference evidence="2 4" key="1">
    <citation type="submission" date="2020-01" db="EMBL/GenBank/DDBJ databases">
        <authorList>
            <consortium name="DOE Joint Genome Institute"/>
            <person name="Haridas S."/>
            <person name="Albert R."/>
            <person name="Binder M."/>
            <person name="Bloem J."/>
            <person name="Labutti K."/>
            <person name="Salamov A."/>
            <person name="Andreopoulos B."/>
            <person name="Baker S.E."/>
            <person name="Barry K."/>
            <person name="Bills G."/>
            <person name="Bluhm B.H."/>
            <person name="Cannon C."/>
            <person name="Castanera R."/>
            <person name="Culley D.E."/>
            <person name="Daum C."/>
            <person name="Ezra D."/>
            <person name="Gonzalez J.B."/>
            <person name="Henrissat B."/>
            <person name="Kuo A."/>
            <person name="Liang C."/>
            <person name="Lipzen A."/>
            <person name="Lutzoni F."/>
            <person name="Magnuson J."/>
            <person name="Mondo S."/>
            <person name="Nolan M."/>
            <person name="Ohm R."/>
            <person name="Pangilinan J."/>
            <person name="Park H.-J."/>
            <person name="Ramirez L."/>
            <person name="Alfaro M."/>
            <person name="Sun H."/>
            <person name="Tritt A."/>
            <person name="Yoshinaga Y."/>
            <person name="Zwiers L.-H."/>
            <person name="Turgeon B.G."/>
            <person name="Goodwin S.B."/>
            <person name="Spatafora J.W."/>
            <person name="Crous P.W."/>
            <person name="Grigoriev I.V."/>
        </authorList>
    </citation>
    <scope>NUCLEOTIDE SEQUENCE</scope>
    <source>
        <strain evidence="2 4">CBS 781.70</strain>
    </source>
</reference>
<dbReference type="Proteomes" id="UP000504638">
    <property type="component" value="Unplaced"/>
</dbReference>
<feature type="region of interest" description="Disordered" evidence="1">
    <location>
        <begin position="17"/>
        <end position="60"/>
    </location>
</feature>
<gene>
    <name evidence="2 4" type="ORF">P152DRAFT_510559</name>
</gene>
<evidence type="ECO:0000256" key="1">
    <source>
        <dbReference type="SAM" id="MobiDB-lite"/>
    </source>
</evidence>
<keyword evidence="3" id="KW-1185">Reference proteome</keyword>
<dbReference type="SUPFAM" id="SSF56112">
    <property type="entry name" value="Protein kinase-like (PK-like)"/>
    <property type="match status" value="1"/>
</dbReference>
<dbReference type="GeneID" id="54423238"/>
<organism evidence="2">
    <name type="scientific">Eremomyces bilateralis CBS 781.70</name>
    <dbReference type="NCBI Taxonomy" id="1392243"/>
    <lineage>
        <taxon>Eukaryota</taxon>
        <taxon>Fungi</taxon>
        <taxon>Dikarya</taxon>
        <taxon>Ascomycota</taxon>
        <taxon>Pezizomycotina</taxon>
        <taxon>Dothideomycetes</taxon>
        <taxon>Dothideomycetes incertae sedis</taxon>
        <taxon>Eremomycetales</taxon>
        <taxon>Eremomycetaceae</taxon>
        <taxon>Eremomyces</taxon>
    </lineage>
</organism>
<evidence type="ECO:0000313" key="2">
    <source>
        <dbReference type="EMBL" id="KAF1817300.1"/>
    </source>
</evidence>
<evidence type="ECO:0008006" key="5">
    <source>
        <dbReference type="Google" id="ProtNLM"/>
    </source>
</evidence>
<dbReference type="RefSeq" id="XP_033538931.1">
    <property type="nucleotide sequence ID" value="XM_033682668.1"/>
</dbReference>
<dbReference type="AlphaFoldDB" id="A0A6G1GHF6"/>
<feature type="compositionally biased region" description="Basic and acidic residues" evidence="1">
    <location>
        <begin position="41"/>
        <end position="50"/>
    </location>
</feature>
<sequence length="187" mass="21570">MASEIERLNRYTLFVDDCSDNDQRPRHHNSLKQTQPYPTKETTKKNRLSSDETSQPNKAPPRLLAKNLFGNILVPVVPGSPWDKYEKKWPRELAGKVAIAVKLPAGEKEFIVRSLSGEDIEKRILTIRQFHHENLIRTYEIFACQDAFYLISEPMCISLIHVCRCPRYPEEQQLVAIVKQSSMVFAS</sequence>
<reference evidence="4" key="3">
    <citation type="submission" date="2025-04" db="UniProtKB">
        <authorList>
            <consortium name="RefSeq"/>
        </authorList>
    </citation>
    <scope>IDENTIFICATION</scope>
    <source>
        <strain evidence="4">CBS 781.70</strain>
    </source>
</reference>
<evidence type="ECO:0000313" key="4">
    <source>
        <dbReference type="RefSeq" id="XP_033538931.1"/>
    </source>
</evidence>
<proteinExistence type="predicted"/>
<dbReference type="OrthoDB" id="3738511at2759"/>
<name>A0A6G1GHF6_9PEZI</name>
<dbReference type="EMBL" id="ML975149">
    <property type="protein sequence ID" value="KAF1817300.1"/>
    <property type="molecule type" value="Genomic_DNA"/>
</dbReference>
<protein>
    <recommendedName>
        <fullName evidence="5">Protein kinase domain-containing protein</fullName>
    </recommendedName>
</protein>
<evidence type="ECO:0000313" key="3">
    <source>
        <dbReference type="Proteomes" id="UP000504638"/>
    </source>
</evidence>
<dbReference type="InterPro" id="IPR011009">
    <property type="entry name" value="Kinase-like_dom_sf"/>
</dbReference>
<accession>A0A6G1GHF6</accession>
<reference evidence="4" key="2">
    <citation type="submission" date="2020-04" db="EMBL/GenBank/DDBJ databases">
        <authorList>
            <consortium name="NCBI Genome Project"/>
        </authorList>
    </citation>
    <scope>NUCLEOTIDE SEQUENCE</scope>
    <source>
        <strain evidence="4">CBS 781.70</strain>
    </source>
</reference>